<dbReference type="InterPro" id="IPR043519">
    <property type="entry name" value="NT_sf"/>
</dbReference>
<proteinExistence type="predicted"/>
<evidence type="ECO:0000313" key="3">
    <source>
        <dbReference type="Proteomes" id="UP000176944"/>
    </source>
</evidence>
<evidence type="ECO:0000313" key="2">
    <source>
        <dbReference type="EMBL" id="AOY84467.2"/>
    </source>
</evidence>
<dbReference type="InterPro" id="IPR025117">
    <property type="entry name" value="DUF4037"/>
</dbReference>
<reference evidence="3" key="1">
    <citation type="submission" date="2016-10" db="EMBL/GenBank/DDBJ databases">
        <title>Comparative genomics uncovers the prolific and rare metabolic potential of the cyanobacterial genus Moorea.</title>
        <authorList>
            <person name="Leao T."/>
            <person name="Castelao G."/>
            <person name="Korobeynikov A."/>
            <person name="Monroe E.A."/>
            <person name="Podell S."/>
            <person name="Glukhov E."/>
            <person name="Allen E."/>
            <person name="Gerwick W.H."/>
            <person name="Gerwick L."/>
        </authorList>
    </citation>
    <scope>NUCLEOTIDE SEQUENCE [LARGE SCALE GENOMIC DNA]</scope>
    <source>
        <strain evidence="3">JHB</strain>
    </source>
</reference>
<dbReference type="Pfam" id="PF13228">
    <property type="entry name" value="DUF4037"/>
    <property type="match status" value="1"/>
</dbReference>
<dbReference type="AlphaFoldDB" id="A0A1D9GA18"/>
<evidence type="ECO:0000259" key="1">
    <source>
        <dbReference type="Pfam" id="PF13228"/>
    </source>
</evidence>
<accession>A0A1D9GA18</accession>
<feature type="domain" description="DUF4037" evidence="1">
    <location>
        <begin position="139"/>
        <end position="224"/>
    </location>
</feature>
<dbReference type="SUPFAM" id="SSF81301">
    <property type="entry name" value="Nucleotidyltransferase"/>
    <property type="match status" value="1"/>
</dbReference>
<name>A0A1D9GA18_MOOP1</name>
<organism evidence="2 3">
    <name type="scientific">Moorena producens (strain JHB)</name>
    <dbReference type="NCBI Taxonomy" id="1454205"/>
    <lineage>
        <taxon>Bacteria</taxon>
        <taxon>Bacillati</taxon>
        <taxon>Cyanobacteriota</taxon>
        <taxon>Cyanophyceae</taxon>
        <taxon>Coleofasciculales</taxon>
        <taxon>Coleofasciculaceae</taxon>
        <taxon>Moorena</taxon>
    </lineage>
</organism>
<dbReference type="Gene3D" id="3.30.460.10">
    <property type="entry name" value="Beta Polymerase, domain 2"/>
    <property type="match status" value="1"/>
</dbReference>
<protein>
    <submittedName>
        <fullName evidence="2">DUF4037 domain-containing protein</fullName>
    </submittedName>
</protein>
<dbReference type="Proteomes" id="UP000176944">
    <property type="component" value="Chromosome"/>
</dbReference>
<gene>
    <name evidence="2" type="ORF">BJP36_01910</name>
</gene>
<dbReference type="EMBL" id="CP017708">
    <property type="protein sequence ID" value="AOY84467.2"/>
    <property type="molecule type" value="Genomic_DNA"/>
</dbReference>
<sequence>MGIVSKYIPLINTIHTLAKTIATEFAALDQVIAVALAGSQSQQVSDERSDYDFYVYVKEDIPVEIRAAIAKPFAERIEINNQFWETGDEWIDLKSGFGVDVMYRTPQWIEEQLSRILVNHQASIGYSTCFWWNILTSVCLYDADGWFKQLQQKVNQPYPEPLKQAIIAKNYPILRQTISAYTHQLQLAIYRQDDISVIHRTTALLESYFDIIFAINSVPHPGEKRILEQVINLCSKVPDGIEKEIYNITNSLSSPPTLIAHINRLIDGLEQLLIVEGYIKQRD</sequence>